<comment type="caution">
    <text evidence="2">The sequence shown here is derived from an EMBL/GenBank/DDBJ whole genome shotgun (WGS) entry which is preliminary data.</text>
</comment>
<evidence type="ECO:0000313" key="3">
    <source>
        <dbReference type="Proteomes" id="UP001601948"/>
    </source>
</evidence>
<sequence>MGSDPGCGSDDETSPEAGGRLWYFQKSCVGLALALWAAALTQPLAEFTRDDWGVIRTLEVYPFGTWAAAPSLAVLLVDYSLLAIIAAGFVLVAYCSGDENVRAYGSAIGYLVFLSTSCGIGILVETFRVGTPLAGMWMIVVATVLLASAMATLTFEQSTC</sequence>
<keyword evidence="1" id="KW-0472">Membrane</keyword>
<name>A0ABW6R5N6_9NOCA</name>
<dbReference type="Proteomes" id="UP001601948">
    <property type="component" value="Unassembled WGS sequence"/>
</dbReference>
<protein>
    <submittedName>
        <fullName evidence="2">Uncharacterized protein</fullName>
    </submittedName>
</protein>
<evidence type="ECO:0000313" key="2">
    <source>
        <dbReference type="EMBL" id="MFF3228841.1"/>
    </source>
</evidence>
<feature type="transmembrane region" description="Helical" evidence="1">
    <location>
        <begin position="65"/>
        <end position="95"/>
    </location>
</feature>
<organism evidence="2 3">
    <name type="scientific">Nocardia suismassiliense</name>
    <dbReference type="NCBI Taxonomy" id="2077092"/>
    <lineage>
        <taxon>Bacteria</taxon>
        <taxon>Bacillati</taxon>
        <taxon>Actinomycetota</taxon>
        <taxon>Actinomycetes</taxon>
        <taxon>Mycobacteriales</taxon>
        <taxon>Nocardiaceae</taxon>
        <taxon>Nocardia</taxon>
    </lineage>
</organism>
<proteinExistence type="predicted"/>
<keyword evidence="3" id="KW-1185">Reference proteome</keyword>
<dbReference type="EMBL" id="JBIAPI010000016">
    <property type="protein sequence ID" value="MFF3228841.1"/>
    <property type="molecule type" value="Genomic_DNA"/>
</dbReference>
<keyword evidence="1" id="KW-0812">Transmembrane</keyword>
<accession>A0ABW6R5N6</accession>
<feature type="transmembrane region" description="Helical" evidence="1">
    <location>
        <begin position="136"/>
        <end position="155"/>
    </location>
</feature>
<keyword evidence="1" id="KW-1133">Transmembrane helix</keyword>
<reference evidence="2 3" key="1">
    <citation type="submission" date="2024-10" db="EMBL/GenBank/DDBJ databases">
        <title>The Natural Products Discovery Center: Release of the First 8490 Sequenced Strains for Exploring Actinobacteria Biosynthetic Diversity.</title>
        <authorList>
            <person name="Kalkreuter E."/>
            <person name="Kautsar S.A."/>
            <person name="Yang D."/>
            <person name="Bader C.D."/>
            <person name="Teijaro C.N."/>
            <person name="Fluegel L."/>
            <person name="Davis C.M."/>
            <person name="Simpson J.R."/>
            <person name="Lauterbach L."/>
            <person name="Steele A.D."/>
            <person name="Gui C."/>
            <person name="Meng S."/>
            <person name="Li G."/>
            <person name="Viehrig K."/>
            <person name="Ye F."/>
            <person name="Su P."/>
            <person name="Kiefer A.F."/>
            <person name="Nichols A."/>
            <person name="Cepeda A.J."/>
            <person name="Yan W."/>
            <person name="Fan B."/>
            <person name="Jiang Y."/>
            <person name="Adhikari A."/>
            <person name="Zheng C.-J."/>
            <person name="Schuster L."/>
            <person name="Cowan T.M."/>
            <person name="Smanski M.J."/>
            <person name="Chevrette M.G."/>
            <person name="De Carvalho L.P.S."/>
            <person name="Shen B."/>
        </authorList>
    </citation>
    <scope>NUCLEOTIDE SEQUENCE [LARGE SCALE GENOMIC DNA]</scope>
    <source>
        <strain evidence="2 3">NPDC003040</strain>
    </source>
</reference>
<dbReference type="RefSeq" id="WP_387725958.1">
    <property type="nucleotide sequence ID" value="NZ_JBIAPI010000016.1"/>
</dbReference>
<gene>
    <name evidence="2" type="ORF">ACFYV7_39030</name>
</gene>
<evidence type="ECO:0000256" key="1">
    <source>
        <dbReference type="SAM" id="Phobius"/>
    </source>
</evidence>
<feature type="transmembrane region" description="Helical" evidence="1">
    <location>
        <begin position="107"/>
        <end position="124"/>
    </location>
</feature>